<keyword evidence="12" id="KW-0560">Oxidoreductase</keyword>
<dbReference type="InterPro" id="IPR015424">
    <property type="entry name" value="PyrdxlP-dep_Trfase"/>
</dbReference>
<dbReference type="Gene3D" id="3.40.640.10">
    <property type="entry name" value="Type I PLP-dependent aspartate aminotransferase-like (Major domain)"/>
    <property type="match status" value="1"/>
</dbReference>
<dbReference type="GO" id="GO:0050085">
    <property type="term" value="F:mannitol 2-dehydrogenase (NADP+) activity"/>
    <property type="evidence" value="ECO:0007669"/>
    <property type="project" value="UniProtKB-ARBA"/>
</dbReference>
<dbReference type="InterPro" id="IPR056810">
    <property type="entry name" value="GNC1-like_N"/>
</dbReference>
<feature type="compositionally biased region" description="Acidic residues" evidence="17">
    <location>
        <begin position="2061"/>
        <end position="2075"/>
    </location>
</feature>
<feature type="domain" description="TOG" evidence="18">
    <location>
        <begin position="1572"/>
        <end position="1805"/>
    </location>
</feature>
<sequence>MSVSENPLVAQSTQLNTLQKFELTGKTAIVTGGARGLGFEMTRAFCEAGCTSVGIFDILSEWGDSAVKELHSSFPNVSASFYQLDVRDEKAVISAVDGVVRDYGGVDILLTSAGVADNIAAEDYPADRFRRVMDINLNGTFFVAQAIANIQIQNKRPCSMVFIGSMSGNIVNYPQPQCAYNASKAAVIHLAKSLACEWAPHNIRVNTISPGYMNTAITDKFDPNLKKTWYERTPMGRMGHVTDLNGAAVWLLSPASNFVTGTDVLVGSVRSAKLNVALNSLYEFDSRLKRLDGNVLYECLDDLLGLYSASSLSLQKFRYEYFIFLPKLFTQFNQSIEYAMNWQSEEHNRLSKTSAYATNAHTLFHQSVALIHAQINSDGAISSSSIYLLSRSLDLQLSFRDSHLVKPSLSLSALVLTRRLIRQHHSTIPSILSLILSQPSISHAPLLGTAIDVALRLRAKSETDKGLKGGVGWSYVDQRKVDIKNFFVNMIVASKTQVPCRYRDALLDFIGNFIGKDELEKDILPVVEKMLLRSPDGTLQLMISILSKYSGDLDGIITRFINALVSVTKNQNPDVRSIGPLFVQTVVKANQVFERKFDWTPFVNEIVNVPKMGKAASAEHRATLFTLLSYVPTGDNISQSIAETLPSLIAKENNDTAMQSLTSALAPHLAYAVARGGVSASALTPLVSGLGSTKPVVKRATGVCVGDVIWSVNDLGKLEPFVKTVLPAFDAELKTVSASALTAPAGALVGYIVVATMSHVAGLEGRSAVVEEFIQSQNMRSVTALGSKPSFLLNDKIYRKLTTYHEELWFRRSLEAVAADDTVSFNKELSTSIGQALLHLIISSSNSETRRETQESIRTLSEKSTPRTSDFMINAITACIESGAATNRVAGPALVSSVSSSADLSDRQEAVAKSILIAHHTFVDGVNRGTWIELAQHAQVDARGLVSERAQALFDVVKSSSASPKTAQAASRALTTLTFVAPSLIVPMAVEQIKHDLDPKSLHFIDNLSIGMWRMPEGVPFVDVLASKSTQSQDKNRKGYAIEQWENEIRESIAAKKKTTQKLSPKDKAAVDAQLEKEKGVRNHVQDVYEKLRIGLMSVKAISAARVDELKPFVYELVLVLLKGALLKGGMLVEHDAVDAYLTLADCCAERLGVTKHSIAYATLRAYNIPFIPQEYLVENLGELVARILLRVKSISDNSLLDATTLGFLMPLIDKVVFETGVGISREDHDGLEEQLTLSLGLLSTHSAVMSDVNYPRSAIIRVLLKAIGSYTKHSKDASSTLVNLGESLRDNATYDESTKLIQGTLADEIYVRSSCLQALQPIDITDIEFPSELWLACHDDDEQNAALANHLWDDNGLDVPETFLATLIPYLDHENIYVRFSSAKALTGAVENYPAQVSSTQQALQELYYERAKPLAPEYDEYGMIIPETIDRTDPWETRNAIAGSLLSLSSSFDEKEIVGLFDFMTKGEALGDAHPSVRREMLEAGITVIDIKGKEALQPLIEMFESTLKQTSTTETQDMVFEAVVIFFGRLARHLEPSDERVPIVIDRLIEALKTPSELVQSAVADCLPPLVQARTEQRDSLVKYLLDELIDADKYAARRGAAYGLAGVVKGVGLSSFKQFDIMRTLKKSAEDKKNMQARQGALFAFETLSATLDRLFEPWIPTLMPILLTSFGDSIPDVREATQDAAKVIMSKLSGYCVKVILPSLLEGLEEKQWRTKKGSIELLGAMAFMSAKQLSVSLPTIIPQIAEVLTDTHSQVRSAANAALKQFGEVINNPEIKAMSSVLIKALVDPTAKTATALTTLLNTDFVHYIDGPSLALIIPIIERGLRERSTEMKRKSTQIIGNLASLTETKDFLPYMKVLLEHVHNVLVDPVPEARATAAKTLGSLIERLGEKNFPNMIPSLISMVRSDTSGVDRQGAAQGLAEVLSGLGMEKMESLLPSFLEDTKHARPYVREGAISLLIYLPTTFGHRFTVHLGRIVQPILSGIADESEYVREASMRATRMIIANYSNKAVDLLLPELERGLFDESWRIRLSSAQLMGDLLFRITGISSKIEVDDGEGEGGEDEEGGDDTYGRTETAKNQLVEILGVERRNQILSAIYLSRSDQAHPVRVATVQIWKALVPNTPRTVREIMPTLIEKIVTILASDSIEMRETAARTLGEIGRKLGEKILQDVIPTLHSGVDAASAQHRQGVCIAFAELLKNVESEKIEGHHNIIISSVRKCLVDDDKRVRGAAARAFDAMQLHIGGAAIDETIPTLVDALSSNTQSAVAALEALKEVMTVRAAAVFPILVPKLISNPITTFKADALEQLVKVAGDAVNEQITDILRAYVVALEGKPDDETRESIEKALFSLFNVVEDIEGLNVIMMTLIGWAKDVEPTRRVSGNKMFTMFAQSTEEDFEYYRYDWLRQLIGAMDDPVEEVIESARESLDALVKSIPKDELDETAVPLRSSLESLGSFGKIVAGFSRPKGIAPLVPMLLAGLLTGNVEQRENAAYAIGHVIERTDEVNIKPFVIQLTGPLIRIQGEKVASTIKSAILDTLTIFLQRIPQHVKPFFPQLGRIFDKAKAEADMRIVSIRADKAIEALAQARATITVAEDWANRCLIILLRQFQTLKPEIKTASFPGPLSQSISKGISQYQEDRSHQFAVDYSKSSGNYIVDADGNTLLDAFAQVCFMGYYCLILTNPASIAIGYNNPSLIELAKSDEFITAAINRPALGNFPPSNWKQILEDGLLKKTPKGLEQLFTAMCGSCANESAYKAAFMAYRDRHHGSGFSEEDLKSCMQNAAPGSPDYCILSFESAFHGRLFGSLSTTRSKAIHKVGVPAFDWPQVAWPSVKYPYEDHIDHNKAAEAKSLDLVKQTIREHKHKKPVAALVVEPIQSEGGDNHASANFFKGLREITKEEGVYMIVDEVQTGFGATGSFWAHDKWQLETPPDMVTFSKKAQAAGFYHNFEMRPSLPYRNFNTWMGDPIRALQAREMISYIDKHGLVKHTEDVGDYIYKSLKTLSENTLIENTRGFKQGTFISFDMPTPAQRDLVVSQMRARGVNIGGCGERAVRLRPMLIFGKAEADILLNTLHSVIHRL</sequence>
<comment type="similarity">
    <text evidence="3">Belongs to the GCN1 family.</text>
</comment>
<evidence type="ECO:0000256" key="8">
    <source>
        <dbReference type="ARBA" id="ARBA00022679"/>
    </source>
</evidence>
<evidence type="ECO:0000256" key="1">
    <source>
        <dbReference type="ARBA" id="ARBA00001933"/>
    </source>
</evidence>
<dbReference type="CDD" id="cd00610">
    <property type="entry name" value="OAT_like"/>
    <property type="match status" value="1"/>
</dbReference>
<evidence type="ECO:0000313" key="19">
    <source>
        <dbReference type="EMBL" id="TIB39538.1"/>
    </source>
</evidence>
<proteinExistence type="inferred from homology"/>
<evidence type="ECO:0000313" key="20">
    <source>
        <dbReference type="Proteomes" id="UP000310689"/>
    </source>
</evidence>
<dbReference type="Pfam" id="PF13561">
    <property type="entry name" value="adh_short_C2"/>
    <property type="match status" value="1"/>
</dbReference>
<dbReference type="Proteomes" id="UP000310689">
    <property type="component" value="Unassembled WGS sequence"/>
</dbReference>
<dbReference type="InterPro" id="IPR015422">
    <property type="entry name" value="PyrdxlP-dep_Trfase_small"/>
</dbReference>
<dbReference type="Pfam" id="PF00202">
    <property type="entry name" value="Aminotran_3"/>
    <property type="match status" value="1"/>
</dbReference>
<dbReference type="GO" id="GO:0006417">
    <property type="term" value="P:regulation of translation"/>
    <property type="evidence" value="ECO:0007669"/>
    <property type="project" value="TreeGrafter"/>
</dbReference>
<dbReference type="SUPFAM" id="SSF48371">
    <property type="entry name" value="ARM repeat"/>
    <property type="match status" value="3"/>
</dbReference>
<dbReference type="Gene3D" id="3.40.50.720">
    <property type="entry name" value="NAD(P)-binding Rossmann-like Domain"/>
    <property type="match status" value="1"/>
</dbReference>
<dbReference type="Pfam" id="PF12074">
    <property type="entry name" value="Gcn1_N"/>
    <property type="match status" value="1"/>
</dbReference>
<feature type="repeat" description="HEAT" evidence="16">
    <location>
        <begin position="2141"/>
        <end position="2178"/>
    </location>
</feature>
<dbReference type="InterPro" id="IPR022716">
    <property type="entry name" value="Gcn1_N"/>
</dbReference>
<dbReference type="GO" id="GO:0005975">
    <property type="term" value="P:carbohydrate metabolic process"/>
    <property type="evidence" value="ECO:0007669"/>
    <property type="project" value="UniProtKB-ARBA"/>
</dbReference>
<gene>
    <name evidence="19" type="ORF">E3P86_01079</name>
</gene>
<dbReference type="GO" id="GO:0005829">
    <property type="term" value="C:cytosol"/>
    <property type="evidence" value="ECO:0007669"/>
    <property type="project" value="TreeGrafter"/>
</dbReference>
<keyword evidence="8" id="KW-0808">Transferase</keyword>
<reference evidence="19 20" key="1">
    <citation type="submission" date="2019-03" db="EMBL/GenBank/DDBJ databases">
        <title>Sequencing 23 genomes of Wallemia ichthyophaga.</title>
        <authorList>
            <person name="Gostincar C."/>
        </authorList>
    </citation>
    <scope>NUCLEOTIDE SEQUENCE [LARGE SCALE GENOMIC DNA]</scope>
    <source>
        <strain evidence="19 20">EXF-6200</strain>
    </source>
</reference>
<dbReference type="NCBIfam" id="TIGR00699">
    <property type="entry name" value="GABAtrns_euk"/>
    <property type="match status" value="1"/>
</dbReference>
<dbReference type="FunFam" id="3.40.640.10:FF:000073">
    <property type="entry name" value="Probable 4-aminobutyrate aminotransferase"/>
    <property type="match status" value="1"/>
</dbReference>
<dbReference type="InterPro" id="IPR034085">
    <property type="entry name" value="TOG"/>
</dbReference>
<dbReference type="InterPro" id="IPR015421">
    <property type="entry name" value="PyrdxlP-dep_Trfase_major"/>
</dbReference>
<dbReference type="InterPro" id="IPR049704">
    <property type="entry name" value="Aminotrans_3_PPA_site"/>
</dbReference>
<keyword evidence="7" id="KW-0032">Aminotransferase</keyword>
<dbReference type="InterPro" id="IPR021133">
    <property type="entry name" value="HEAT_type_2"/>
</dbReference>
<comment type="cofactor">
    <cofactor evidence="1">
        <name>pyridoxal 5'-phosphate</name>
        <dbReference type="ChEBI" id="CHEBI:597326"/>
    </cofactor>
</comment>
<dbReference type="InterPro" id="IPR056809">
    <property type="entry name" value="HEAT_GCN1_fung"/>
</dbReference>
<evidence type="ECO:0000256" key="10">
    <source>
        <dbReference type="ARBA" id="ARBA00022857"/>
    </source>
</evidence>
<dbReference type="InterPro" id="IPR005814">
    <property type="entry name" value="Aminotrans_3"/>
</dbReference>
<dbReference type="InterPro" id="IPR057546">
    <property type="entry name" value="HEAT_GCN1"/>
</dbReference>
<comment type="similarity">
    <text evidence="4">Belongs to the class-III pyridoxal-phosphate-dependent aminotransferase family.</text>
</comment>
<dbReference type="PRINTS" id="PR00081">
    <property type="entry name" value="GDHRDH"/>
</dbReference>
<dbReference type="Gene3D" id="1.25.10.10">
    <property type="entry name" value="Leucine-rich Repeat Variant"/>
    <property type="match status" value="5"/>
</dbReference>
<evidence type="ECO:0000256" key="13">
    <source>
        <dbReference type="ARBA" id="ARBA00030204"/>
    </source>
</evidence>
<keyword evidence="10" id="KW-0521">NADP</keyword>
<keyword evidence="9" id="KW-0677">Repeat</keyword>
<evidence type="ECO:0000259" key="18">
    <source>
        <dbReference type="SMART" id="SM01349"/>
    </source>
</evidence>
<dbReference type="GO" id="GO:0009448">
    <property type="term" value="P:gamma-aminobutyric acid metabolic process"/>
    <property type="evidence" value="ECO:0007669"/>
    <property type="project" value="InterPro"/>
</dbReference>
<evidence type="ECO:0000256" key="9">
    <source>
        <dbReference type="ARBA" id="ARBA00022737"/>
    </source>
</evidence>
<dbReference type="InterPro" id="IPR036291">
    <property type="entry name" value="NAD(P)-bd_dom_sf"/>
</dbReference>
<dbReference type="GO" id="GO:0019887">
    <property type="term" value="F:protein kinase regulator activity"/>
    <property type="evidence" value="ECO:0007669"/>
    <property type="project" value="TreeGrafter"/>
</dbReference>
<dbReference type="InterPro" id="IPR004631">
    <property type="entry name" value="4NH2But_aminotransferase_euk"/>
</dbReference>
<evidence type="ECO:0000256" key="3">
    <source>
        <dbReference type="ARBA" id="ARBA00007366"/>
    </source>
</evidence>
<organism evidence="19 20">
    <name type="scientific">Wallemia ichthyophaga</name>
    <dbReference type="NCBI Taxonomy" id="245174"/>
    <lineage>
        <taxon>Eukaryota</taxon>
        <taxon>Fungi</taxon>
        <taxon>Dikarya</taxon>
        <taxon>Basidiomycota</taxon>
        <taxon>Wallemiomycotina</taxon>
        <taxon>Wallemiomycetes</taxon>
        <taxon>Wallemiales</taxon>
        <taxon>Wallemiaceae</taxon>
        <taxon>Wallemia</taxon>
    </lineage>
</organism>
<dbReference type="InterPro" id="IPR016024">
    <property type="entry name" value="ARM-type_fold"/>
</dbReference>
<name>A0A4T0JAM6_WALIC</name>
<dbReference type="PANTHER" id="PTHR23346">
    <property type="entry name" value="TRANSLATIONAL ACTIVATOR GCN1-RELATED"/>
    <property type="match status" value="1"/>
</dbReference>
<evidence type="ECO:0000256" key="16">
    <source>
        <dbReference type="PROSITE-ProRule" id="PRU00103"/>
    </source>
</evidence>
<evidence type="ECO:0000256" key="4">
    <source>
        <dbReference type="ARBA" id="ARBA00008954"/>
    </source>
</evidence>
<dbReference type="EC" id="2.6.1.19" evidence="5"/>
<evidence type="ECO:0000256" key="2">
    <source>
        <dbReference type="ARBA" id="ARBA00006484"/>
    </source>
</evidence>
<dbReference type="FunFam" id="3.40.50.720:FF:000090">
    <property type="entry name" value="NADP-dependent mannitol dehydrogenase"/>
    <property type="match status" value="1"/>
</dbReference>
<dbReference type="InterPro" id="IPR020904">
    <property type="entry name" value="Sc_DH/Rdtase_CS"/>
</dbReference>
<dbReference type="PROSITE" id="PS50077">
    <property type="entry name" value="HEAT_REPEAT"/>
    <property type="match status" value="3"/>
</dbReference>
<dbReference type="InterPro" id="IPR011989">
    <property type="entry name" value="ARM-like"/>
</dbReference>
<accession>A0A4T0JAM6</accession>
<comment type="caution">
    <text evidence="19">The sequence shown here is derived from an EMBL/GenBank/DDBJ whole genome shotgun (WGS) entry which is preliminary data.</text>
</comment>
<dbReference type="SUPFAM" id="SSF53383">
    <property type="entry name" value="PLP-dependent transferases"/>
    <property type="match status" value="1"/>
</dbReference>
<dbReference type="Pfam" id="PF24993">
    <property type="entry name" value="GNC1_N"/>
    <property type="match status" value="1"/>
</dbReference>
<dbReference type="GO" id="GO:0034386">
    <property type="term" value="F:4-aminobutyrate:2-oxoglutarate transaminase activity"/>
    <property type="evidence" value="ECO:0007669"/>
    <property type="project" value="UniProtKB-EC"/>
</dbReference>
<dbReference type="SMART" id="SM01349">
    <property type="entry name" value="TOG"/>
    <property type="match status" value="1"/>
</dbReference>
<feature type="repeat" description="HEAT" evidence="16">
    <location>
        <begin position="1746"/>
        <end position="1784"/>
    </location>
</feature>
<dbReference type="PROSITE" id="PS00600">
    <property type="entry name" value="AA_TRANSFER_CLASS_3"/>
    <property type="match status" value="1"/>
</dbReference>
<evidence type="ECO:0000256" key="6">
    <source>
        <dbReference type="ARBA" id="ARBA00018543"/>
    </source>
</evidence>
<evidence type="ECO:0000256" key="5">
    <source>
        <dbReference type="ARBA" id="ARBA00012912"/>
    </source>
</evidence>
<evidence type="ECO:0000256" key="11">
    <source>
        <dbReference type="ARBA" id="ARBA00022898"/>
    </source>
</evidence>
<dbReference type="Gene3D" id="3.90.1150.10">
    <property type="entry name" value="Aspartate Aminotransferase, domain 1"/>
    <property type="match status" value="1"/>
</dbReference>
<keyword evidence="11" id="KW-0663">Pyridoxal phosphate</keyword>
<comment type="similarity">
    <text evidence="2">Belongs to the short-chain dehydrogenases/reductases (SDR) family.</text>
</comment>
<dbReference type="GO" id="GO:0030170">
    <property type="term" value="F:pyridoxal phosphate binding"/>
    <property type="evidence" value="ECO:0007669"/>
    <property type="project" value="InterPro"/>
</dbReference>
<dbReference type="GO" id="GO:0034198">
    <property type="term" value="P:cellular response to amino acid starvation"/>
    <property type="evidence" value="ECO:0007669"/>
    <property type="project" value="TreeGrafter"/>
</dbReference>
<evidence type="ECO:0000256" key="12">
    <source>
        <dbReference type="ARBA" id="ARBA00023002"/>
    </source>
</evidence>
<evidence type="ECO:0000256" key="15">
    <source>
        <dbReference type="ARBA" id="ARBA00048021"/>
    </source>
</evidence>
<dbReference type="Pfam" id="PF23271">
    <property type="entry name" value="HEAT_GCN1"/>
    <property type="match status" value="1"/>
</dbReference>
<dbReference type="Pfam" id="PF24987">
    <property type="entry name" value="HEAT_EF3_N"/>
    <property type="match status" value="2"/>
</dbReference>
<dbReference type="SUPFAM" id="SSF51735">
    <property type="entry name" value="NAD(P)-binding Rossmann-fold domains"/>
    <property type="match status" value="1"/>
</dbReference>
<dbReference type="PANTHER" id="PTHR23346:SF7">
    <property type="entry name" value="STALLED RIBOSOME SENSOR GCN1"/>
    <property type="match status" value="1"/>
</dbReference>
<evidence type="ECO:0000256" key="7">
    <source>
        <dbReference type="ARBA" id="ARBA00022576"/>
    </source>
</evidence>
<evidence type="ECO:0000256" key="14">
    <source>
        <dbReference type="ARBA" id="ARBA00031787"/>
    </source>
</evidence>
<evidence type="ECO:0000256" key="17">
    <source>
        <dbReference type="SAM" id="MobiDB-lite"/>
    </source>
</evidence>
<dbReference type="Pfam" id="PF24916">
    <property type="entry name" value="HEAT_GCN1_fung"/>
    <property type="match status" value="1"/>
</dbReference>
<comment type="catalytic activity">
    <reaction evidence="15">
        <text>4-aminobutanoate + 2-oxoglutarate = succinate semialdehyde + L-glutamate</text>
        <dbReference type="Rhea" id="RHEA:23352"/>
        <dbReference type="ChEBI" id="CHEBI:16810"/>
        <dbReference type="ChEBI" id="CHEBI:29985"/>
        <dbReference type="ChEBI" id="CHEBI:57706"/>
        <dbReference type="ChEBI" id="CHEBI:59888"/>
        <dbReference type="EC" id="2.6.1.19"/>
    </reaction>
</comment>
<dbReference type="InterPro" id="IPR002347">
    <property type="entry name" value="SDR_fam"/>
</dbReference>
<feature type="repeat" description="HEAT" evidence="16">
    <location>
        <begin position="1865"/>
        <end position="1903"/>
    </location>
</feature>
<feature type="region of interest" description="Disordered" evidence="17">
    <location>
        <begin position="2060"/>
        <end position="2080"/>
    </location>
</feature>
<dbReference type="EMBL" id="SPOI01000031">
    <property type="protein sequence ID" value="TIB39538.1"/>
    <property type="molecule type" value="Genomic_DNA"/>
</dbReference>
<dbReference type="Pfam" id="PF24984">
    <property type="entry name" value="HEAT_EF3_GNC1"/>
    <property type="match status" value="1"/>
</dbReference>
<protein>
    <recommendedName>
        <fullName evidence="6">4-aminobutyrate aminotransferase</fullName>
        <ecNumber evidence="5">2.6.1.19</ecNumber>
    </recommendedName>
    <alternativeName>
        <fullName evidence="14">GABA aminotransferase</fullName>
    </alternativeName>
    <alternativeName>
        <fullName evidence="13">Gamma-amino-N-butyrate transaminase</fullName>
    </alternativeName>
</protein>
<dbReference type="PROSITE" id="PS00061">
    <property type="entry name" value="ADH_SHORT"/>
    <property type="match status" value="1"/>
</dbReference>